<dbReference type="InterPro" id="IPR005495">
    <property type="entry name" value="LptG/LptF_permease"/>
</dbReference>
<evidence type="ECO:0000313" key="7">
    <source>
        <dbReference type="EMBL" id="CAL2083768.1"/>
    </source>
</evidence>
<proteinExistence type="predicted"/>
<feature type="transmembrane region" description="Helical" evidence="6">
    <location>
        <begin position="71"/>
        <end position="94"/>
    </location>
</feature>
<feature type="transmembrane region" description="Helical" evidence="6">
    <location>
        <begin position="420"/>
        <end position="437"/>
    </location>
</feature>
<reference evidence="7 8" key="1">
    <citation type="submission" date="2024-05" db="EMBL/GenBank/DDBJ databases">
        <authorList>
            <person name="Duchaud E."/>
        </authorList>
    </citation>
    <scope>NUCLEOTIDE SEQUENCE [LARGE SCALE GENOMIC DNA]</scope>
    <source>
        <strain evidence="7">Ena-SAMPLE-TAB-13-05-2024-13:56:06:370-140309</strain>
    </source>
</reference>
<organism evidence="7 8">
    <name type="scientific">Tenacibaculum dicentrarchi</name>
    <dbReference type="NCBI Taxonomy" id="669041"/>
    <lineage>
        <taxon>Bacteria</taxon>
        <taxon>Pseudomonadati</taxon>
        <taxon>Bacteroidota</taxon>
        <taxon>Flavobacteriia</taxon>
        <taxon>Flavobacteriales</taxon>
        <taxon>Flavobacteriaceae</taxon>
        <taxon>Tenacibaculum</taxon>
    </lineage>
</organism>
<evidence type="ECO:0000313" key="8">
    <source>
        <dbReference type="Proteomes" id="UP001497514"/>
    </source>
</evidence>
<keyword evidence="8" id="KW-1185">Reference proteome</keyword>
<evidence type="ECO:0000256" key="3">
    <source>
        <dbReference type="ARBA" id="ARBA00022692"/>
    </source>
</evidence>
<sequence>MLMPLKIINKTYCFIYLTTIFAFVKTLDKYILKSFLKPFFATFLIILFVLVMQVLWLAFDSFAGKGISIGIILKFLWYTTLLVTPQALPIGVLLSSIMTLGSLSENYEFAAAKSAGISLPRMVRPLVFLTLFLSSLNFIFLNNVYPYAMLKQLNMRVNIKKKQPAIALVAGSFNTELPNFQIKFKKKYGEKENLLEEVMIYDLSAKKGNNKIITAKKGTIISEEGSRYMTLILENGYYFEHHIRNGSPLKERQKMPASYANFDQYTINIDISSLSGDNLEEERYKTQYNMLSLSQLKDTIPTLKNNYDAFINSRAKNLFSGIKVEDLHTYPDSLVNKKLSKNTLDNFNLIEKENILNTASSKIDRSINNNNSNKETLKRKRKYLNLYDIEFYNRVAFSLSCLLLFFIGAPLGSIIRKGGMGLPMILAIAIYVLYFFTNTFGKNLAEESSITAITGSWLSLFLMLPLAIILTIRATKDKGLFDFKSFISPLSNLFKKLFSKEEKTT</sequence>
<feature type="transmembrane region" description="Helical" evidence="6">
    <location>
        <begin position="391"/>
        <end position="414"/>
    </location>
</feature>
<feature type="transmembrane region" description="Helical" evidence="6">
    <location>
        <begin position="126"/>
        <end position="145"/>
    </location>
</feature>
<dbReference type="PANTHER" id="PTHR33529">
    <property type="entry name" value="SLR0882 PROTEIN-RELATED"/>
    <property type="match status" value="1"/>
</dbReference>
<evidence type="ECO:0000256" key="5">
    <source>
        <dbReference type="ARBA" id="ARBA00023136"/>
    </source>
</evidence>
<gene>
    <name evidence="7" type="ORF">TD3509T_1591</name>
</gene>
<evidence type="ECO:0000256" key="2">
    <source>
        <dbReference type="ARBA" id="ARBA00022475"/>
    </source>
</evidence>
<keyword evidence="5 6" id="KW-0472">Membrane</keyword>
<dbReference type="EMBL" id="OZ038524">
    <property type="protein sequence ID" value="CAL2083768.1"/>
    <property type="molecule type" value="Genomic_DNA"/>
</dbReference>
<feature type="transmembrane region" description="Helical" evidence="6">
    <location>
        <begin position="12"/>
        <end position="32"/>
    </location>
</feature>
<keyword evidence="2" id="KW-1003">Cell membrane</keyword>
<protein>
    <submittedName>
        <fullName evidence="7">Permease</fullName>
    </submittedName>
</protein>
<keyword evidence="3 6" id="KW-0812">Transmembrane</keyword>
<evidence type="ECO:0000256" key="1">
    <source>
        <dbReference type="ARBA" id="ARBA00004651"/>
    </source>
</evidence>
<comment type="subcellular location">
    <subcellularLocation>
        <location evidence="1">Cell membrane</location>
        <topology evidence="1">Multi-pass membrane protein</topology>
    </subcellularLocation>
</comment>
<dbReference type="Pfam" id="PF03739">
    <property type="entry name" value="LptF_LptG"/>
    <property type="match status" value="2"/>
</dbReference>
<name>A0ABP1EP32_9FLAO</name>
<evidence type="ECO:0000256" key="6">
    <source>
        <dbReference type="SAM" id="Phobius"/>
    </source>
</evidence>
<feature type="transmembrane region" description="Helical" evidence="6">
    <location>
        <begin position="449"/>
        <end position="472"/>
    </location>
</feature>
<dbReference type="Proteomes" id="UP001497514">
    <property type="component" value="Chromosome"/>
</dbReference>
<keyword evidence="4 6" id="KW-1133">Transmembrane helix</keyword>
<feature type="transmembrane region" description="Helical" evidence="6">
    <location>
        <begin position="38"/>
        <end position="59"/>
    </location>
</feature>
<evidence type="ECO:0000256" key="4">
    <source>
        <dbReference type="ARBA" id="ARBA00022989"/>
    </source>
</evidence>
<dbReference type="PANTHER" id="PTHR33529:SF6">
    <property type="entry name" value="YJGP_YJGQ FAMILY PERMEASE"/>
    <property type="match status" value="1"/>
</dbReference>
<accession>A0ABP1EP32</accession>